<dbReference type="InterPro" id="IPR014770">
    <property type="entry name" value="Munc13_1"/>
</dbReference>
<accession>A0A9Q1LXY1</accession>
<reference evidence="3" key="1">
    <citation type="journal article" date="2023" name="Proc. Natl. Acad. Sci. U.S.A.">
        <title>Genomic and structural basis for evolution of tropane alkaloid biosynthesis.</title>
        <authorList>
            <person name="Wanga Y.-J."/>
            <person name="Taina T."/>
            <person name="Yua J.-Y."/>
            <person name="Lia J."/>
            <person name="Xua B."/>
            <person name="Chenc J."/>
            <person name="D'Auriad J.C."/>
            <person name="Huanga J.-P."/>
            <person name="Huanga S.-X."/>
        </authorList>
    </citation>
    <scope>NUCLEOTIDE SEQUENCE [LARGE SCALE GENOMIC DNA]</scope>
    <source>
        <strain evidence="3">cv. KIB-2019</strain>
    </source>
</reference>
<sequence length="170" mass="19197">MSIDGASFELEEVSHTLIKLANETEELADKEKEIFSPVLKKWHPISAGVAAVALHSCYGTLLKQYLTGATLLTKQTVLVLQKAGKLEKLLIQMVVEDSVDCEDGGKAIVREMVPYEVDSIIMNLLRKWIQERLKKGKEIIMRAKETEKAEYAARKNGEVKRSYDFKVKTE</sequence>
<evidence type="ECO:0000313" key="3">
    <source>
        <dbReference type="Proteomes" id="UP001152561"/>
    </source>
</evidence>
<gene>
    <name evidence="2" type="ORF">K7X08_010787</name>
</gene>
<feature type="domain" description="MHD1" evidence="1">
    <location>
        <begin position="77"/>
        <end position="170"/>
    </location>
</feature>
<dbReference type="EMBL" id="JAJAGQ010000012">
    <property type="protein sequence ID" value="KAJ8547201.1"/>
    <property type="molecule type" value="Genomic_DNA"/>
</dbReference>
<dbReference type="OrthoDB" id="2015333at2759"/>
<name>A0A9Q1LXY1_9SOLA</name>
<dbReference type="InterPro" id="IPR008528">
    <property type="entry name" value="unc-13_homologue"/>
</dbReference>
<dbReference type="PANTHER" id="PTHR31280:SF27">
    <property type="entry name" value="MHD1 DOMAIN-CONTAINING PROTEIN"/>
    <property type="match status" value="1"/>
</dbReference>
<comment type="caution">
    <text evidence="2">The sequence shown here is derived from an EMBL/GenBank/DDBJ whole genome shotgun (WGS) entry which is preliminary data.</text>
</comment>
<keyword evidence="3" id="KW-1185">Reference proteome</keyword>
<evidence type="ECO:0000259" key="1">
    <source>
        <dbReference type="PROSITE" id="PS51258"/>
    </source>
</evidence>
<proteinExistence type="predicted"/>
<dbReference type="Proteomes" id="UP001152561">
    <property type="component" value="Unassembled WGS sequence"/>
</dbReference>
<protein>
    <recommendedName>
        <fullName evidence="1">MHD1 domain-containing protein</fullName>
    </recommendedName>
</protein>
<evidence type="ECO:0000313" key="2">
    <source>
        <dbReference type="EMBL" id="KAJ8547201.1"/>
    </source>
</evidence>
<organism evidence="2 3">
    <name type="scientific">Anisodus acutangulus</name>
    <dbReference type="NCBI Taxonomy" id="402998"/>
    <lineage>
        <taxon>Eukaryota</taxon>
        <taxon>Viridiplantae</taxon>
        <taxon>Streptophyta</taxon>
        <taxon>Embryophyta</taxon>
        <taxon>Tracheophyta</taxon>
        <taxon>Spermatophyta</taxon>
        <taxon>Magnoliopsida</taxon>
        <taxon>eudicotyledons</taxon>
        <taxon>Gunneridae</taxon>
        <taxon>Pentapetalae</taxon>
        <taxon>asterids</taxon>
        <taxon>lamiids</taxon>
        <taxon>Solanales</taxon>
        <taxon>Solanaceae</taxon>
        <taxon>Solanoideae</taxon>
        <taxon>Hyoscyameae</taxon>
        <taxon>Anisodus</taxon>
    </lineage>
</organism>
<dbReference type="PANTHER" id="PTHR31280">
    <property type="entry name" value="PROTEIN UNC-13 HOMOLOG"/>
    <property type="match status" value="1"/>
</dbReference>
<dbReference type="AlphaFoldDB" id="A0A9Q1LXY1"/>
<dbReference type="PROSITE" id="PS51258">
    <property type="entry name" value="MHD1"/>
    <property type="match status" value="1"/>
</dbReference>